<comment type="catalytic activity">
    <reaction evidence="4">
        <text>(6S)-5-formyl-5,6,7,8-tetrahydrofolate + ATP = (6R)-5,10-methenyltetrahydrofolate + ADP + phosphate</text>
        <dbReference type="Rhea" id="RHEA:10488"/>
        <dbReference type="ChEBI" id="CHEBI:30616"/>
        <dbReference type="ChEBI" id="CHEBI:43474"/>
        <dbReference type="ChEBI" id="CHEBI:57455"/>
        <dbReference type="ChEBI" id="CHEBI:57457"/>
        <dbReference type="ChEBI" id="CHEBI:456216"/>
        <dbReference type="EC" id="6.3.3.2"/>
    </reaction>
</comment>
<dbReference type="PANTHER" id="PTHR23407">
    <property type="entry name" value="ATPASE INHIBITOR/5-FORMYLTETRAHYDROFOLATE CYCLO-LIGASE"/>
    <property type="match status" value="1"/>
</dbReference>
<evidence type="ECO:0000256" key="4">
    <source>
        <dbReference type="RuleBase" id="RU361279"/>
    </source>
</evidence>
<keyword evidence="6" id="KW-1185">Reference proteome</keyword>
<dbReference type="EMBL" id="BAABGY010000007">
    <property type="protein sequence ID" value="GAA4330996.1"/>
    <property type="molecule type" value="Genomic_DNA"/>
</dbReference>
<dbReference type="InterPro" id="IPR024185">
    <property type="entry name" value="FTHF_cligase-like_sf"/>
</dbReference>
<comment type="caution">
    <text evidence="5">The sequence shown here is derived from an EMBL/GenBank/DDBJ whole genome shotgun (WGS) entry which is preliminary data.</text>
</comment>
<dbReference type="InterPro" id="IPR037171">
    <property type="entry name" value="NagB/RpiA_transferase-like"/>
</dbReference>
<name>A0ABP8GWZ0_9BACT</name>
<reference evidence="6" key="1">
    <citation type="journal article" date="2019" name="Int. J. Syst. Evol. Microbiol.">
        <title>The Global Catalogue of Microorganisms (GCM) 10K type strain sequencing project: providing services to taxonomists for standard genome sequencing and annotation.</title>
        <authorList>
            <consortium name="The Broad Institute Genomics Platform"/>
            <consortium name="The Broad Institute Genome Sequencing Center for Infectious Disease"/>
            <person name="Wu L."/>
            <person name="Ma J."/>
        </authorList>
    </citation>
    <scope>NUCLEOTIDE SEQUENCE [LARGE SCALE GENOMIC DNA]</scope>
    <source>
        <strain evidence="6">JCM 17919</strain>
    </source>
</reference>
<evidence type="ECO:0000256" key="3">
    <source>
        <dbReference type="ARBA" id="ARBA00022840"/>
    </source>
</evidence>
<keyword evidence="3 4" id="KW-0067">ATP-binding</keyword>
<dbReference type="PIRSF" id="PIRSF006806">
    <property type="entry name" value="FTHF_cligase"/>
    <property type="match status" value="1"/>
</dbReference>
<evidence type="ECO:0000256" key="2">
    <source>
        <dbReference type="ARBA" id="ARBA00022741"/>
    </source>
</evidence>
<dbReference type="NCBIfam" id="TIGR02727">
    <property type="entry name" value="MTHFS_bact"/>
    <property type="match status" value="1"/>
</dbReference>
<dbReference type="SUPFAM" id="SSF100950">
    <property type="entry name" value="NagB/RpiA/CoA transferase-like"/>
    <property type="match status" value="1"/>
</dbReference>
<accession>A0ABP8GWZ0</accession>
<protein>
    <recommendedName>
        <fullName evidence="4">5-formyltetrahydrofolate cyclo-ligase</fullName>
        <ecNumber evidence="4">6.3.3.2</ecNumber>
    </recommendedName>
</protein>
<dbReference type="EC" id="6.3.3.2" evidence="4"/>
<evidence type="ECO:0000313" key="6">
    <source>
        <dbReference type="Proteomes" id="UP001501725"/>
    </source>
</evidence>
<dbReference type="RefSeq" id="WP_345255805.1">
    <property type="nucleotide sequence ID" value="NZ_BAABGY010000007.1"/>
</dbReference>
<gene>
    <name evidence="5" type="ORF">GCM10023184_22450</name>
</gene>
<keyword evidence="4" id="KW-0479">Metal-binding</keyword>
<keyword evidence="2 4" id="KW-0547">Nucleotide-binding</keyword>
<sequence>MTKKEIRKQFMQKRDAIEASWQLKADDLILIRFQTVELPFLERIMSFYSISEKKEVNSFILTDYLHFRNPALQIAYPRMNVADTSMEAVLAPADEAFMDNEFGITEPTGNTILPPESLDLVIVPLLAIDKQGHRVGYGKGYYDRFLARCSPDCLKVGVSYFEPIDAIDDTHPYDLPLDLCITPQEVYVF</sequence>
<proteinExistence type="inferred from homology"/>
<comment type="similarity">
    <text evidence="1 4">Belongs to the 5-formyltetrahydrofolate cyclo-ligase family.</text>
</comment>
<dbReference type="Proteomes" id="UP001501725">
    <property type="component" value="Unassembled WGS sequence"/>
</dbReference>
<comment type="cofactor">
    <cofactor evidence="4">
        <name>Mg(2+)</name>
        <dbReference type="ChEBI" id="CHEBI:18420"/>
    </cofactor>
</comment>
<dbReference type="Pfam" id="PF01812">
    <property type="entry name" value="5-FTHF_cyc-lig"/>
    <property type="match status" value="1"/>
</dbReference>
<evidence type="ECO:0000313" key="5">
    <source>
        <dbReference type="EMBL" id="GAA4330996.1"/>
    </source>
</evidence>
<dbReference type="Gene3D" id="3.40.50.10420">
    <property type="entry name" value="NagB/RpiA/CoA transferase-like"/>
    <property type="match status" value="1"/>
</dbReference>
<dbReference type="InterPro" id="IPR002698">
    <property type="entry name" value="FTHF_cligase"/>
</dbReference>
<organism evidence="5 6">
    <name type="scientific">Flaviaesturariibacter amylovorans</name>
    <dbReference type="NCBI Taxonomy" id="1084520"/>
    <lineage>
        <taxon>Bacteria</taxon>
        <taxon>Pseudomonadati</taxon>
        <taxon>Bacteroidota</taxon>
        <taxon>Chitinophagia</taxon>
        <taxon>Chitinophagales</taxon>
        <taxon>Chitinophagaceae</taxon>
        <taxon>Flaviaestuariibacter</taxon>
    </lineage>
</organism>
<keyword evidence="4" id="KW-0460">Magnesium</keyword>
<evidence type="ECO:0000256" key="1">
    <source>
        <dbReference type="ARBA" id="ARBA00010638"/>
    </source>
</evidence>
<dbReference type="PANTHER" id="PTHR23407:SF1">
    <property type="entry name" value="5-FORMYLTETRAHYDROFOLATE CYCLO-LIGASE"/>
    <property type="match status" value="1"/>
</dbReference>